<evidence type="ECO:0000259" key="11">
    <source>
        <dbReference type="Pfam" id="PF05649"/>
    </source>
</evidence>
<name>A0A9D4T3I1_RHISA</name>
<evidence type="ECO:0000256" key="8">
    <source>
        <dbReference type="SAM" id="MobiDB-lite"/>
    </source>
</evidence>
<protein>
    <submittedName>
        <fullName evidence="12">Uncharacterized protein</fullName>
    </submittedName>
</protein>
<dbReference type="AlphaFoldDB" id="A0A9D4T3I1"/>
<dbReference type="Proteomes" id="UP000821837">
    <property type="component" value="Chromosome 11"/>
</dbReference>
<feature type="domain" description="Peptidase M13 N-terminal" evidence="11">
    <location>
        <begin position="262"/>
        <end position="623"/>
    </location>
</feature>
<evidence type="ECO:0000256" key="9">
    <source>
        <dbReference type="SAM" id="Phobius"/>
    </source>
</evidence>
<dbReference type="SUPFAM" id="SSF55486">
    <property type="entry name" value="Metalloproteases ('zincins'), catalytic domain"/>
    <property type="match status" value="1"/>
</dbReference>
<dbReference type="PANTHER" id="PTHR11733:SF241">
    <property type="entry name" value="GH26575P-RELATED"/>
    <property type="match status" value="1"/>
</dbReference>
<dbReference type="OMA" id="MGDECNV"/>
<dbReference type="GO" id="GO:0005886">
    <property type="term" value="C:plasma membrane"/>
    <property type="evidence" value="ECO:0007669"/>
    <property type="project" value="TreeGrafter"/>
</dbReference>
<dbReference type="PANTHER" id="PTHR11733">
    <property type="entry name" value="ZINC METALLOPROTEASE FAMILY M13 NEPRILYSIN-RELATED"/>
    <property type="match status" value="1"/>
</dbReference>
<accession>A0A9D4T3I1</accession>
<sequence length="873" mass="98075">MAESRDDSKMVPSTPASVARSRGARGRRGSSSSSRSSTPAKTKVSADKKKRKQRKLPAVDQAGSKENVQPTQEAGGKPSAEPPAGTSMPAEMRPEASPSAPRGRSREVSANVTPAKTPTSELLDLQREATFGREPMTELPGTPRKDVTRDVTHDSVLRKTPTPEPPIPTRDVTRESTPLKAPQPSKPPGDDVHDFIAQYGKGKTGKFCKVLLLGAAVLAIGAALAKYFSMLKLPTRTALCTTTDCARFGLELRAAINPAADPCTDFHSFVCGRWDDPNRQESTEARMMATAADIAIAESEDDKGRDSKATQFFHSCITASAQRVQNLREFADLRRSVGLVWPEQKPNGSVHPLEVMVDLAINWEMNFLFDLSAVAVRQSTALLFSRGRLDAGWEQSAQHAWVLYEYEDYVKKYYEILGVTEEKVDVQAAELLKLERAILLAKVAFLYDAPRQVWFKLSDLDSQTKMVPAALWLSFLVKHDRQFSWTANSTVITEDVLIFRSIDKLMREFNHDQLIIGLSWMFIQSHLWAVHGEPSIRFHGPPEMLSKLGHRGCMEYVDSRLGLLGLSKAIGERYGVSENRLHSGSFLYRVNENIKRMLKNLTWMDDDSKRMAYQKLDNMIEVIMPNDSFFERKKRNELYSVFPDMAGKTFVTNMVKASEVYRGLRNHEHFADVYSIRVYARFGREMYLYLPNMMKLAFIDLYPPLFLKNGTLAIIYGGLGSFAARQMVKTFDDIGVTVDHMGQSGIWLSPNTAAVHAEKVSCNVGATSYGGEWRPMRLFPAVVGLEIAYQSYMTAVASDYLALEDYRVQHLETFTDKQVFFLTYCYAVCSKRPQTMGDECNVPLKNSKRFAEAFHCPEKSRMNPRAKCTFFDE</sequence>
<comment type="cofactor">
    <cofactor evidence="1">
        <name>Zn(2+)</name>
        <dbReference type="ChEBI" id="CHEBI:29105"/>
    </cofactor>
</comment>
<evidence type="ECO:0000259" key="10">
    <source>
        <dbReference type="Pfam" id="PF01431"/>
    </source>
</evidence>
<evidence type="ECO:0000313" key="13">
    <source>
        <dbReference type="Proteomes" id="UP000821837"/>
    </source>
</evidence>
<dbReference type="PROSITE" id="PS51885">
    <property type="entry name" value="NEPRILYSIN"/>
    <property type="match status" value="1"/>
</dbReference>
<keyword evidence="9" id="KW-0812">Transmembrane</keyword>
<reference evidence="12" key="2">
    <citation type="submission" date="2021-09" db="EMBL/GenBank/DDBJ databases">
        <authorList>
            <person name="Jia N."/>
            <person name="Wang J."/>
            <person name="Shi W."/>
            <person name="Du L."/>
            <person name="Sun Y."/>
            <person name="Zhan W."/>
            <person name="Jiang J."/>
            <person name="Wang Q."/>
            <person name="Zhang B."/>
            <person name="Ji P."/>
            <person name="Sakyi L.B."/>
            <person name="Cui X."/>
            <person name="Yuan T."/>
            <person name="Jiang B."/>
            <person name="Yang W."/>
            <person name="Lam T.T.-Y."/>
            <person name="Chang Q."/>
            <person name="Ding S."/>
            <person name="Wang X."/>
            <person name="Zhu J."/>
            <person name="Ruan X."/>
            <person name="Zhao L."/>
            <person name="Wei J."/>
            <person name="Que T."/>
            <person name="Du C."/>
            <person name="Cheng J."/>
            <person name="Dai P."/>
            <person name="Han X."/>
            <person name="Huang E."/>
            <person name="Gao Y."/>
            <person name="Liu J."/>
            <person name="Shao H."/>
            <person name="Ye R."/>
            <person name="Li L."/>
            <person name="Wei W."/>
            <person name="Wang X."/>
            <person name="Wang C."/>
            <person name="Huo Q."/>
            <person name="Li W."/>
            <person name="Guo W."/>
            <person name="Chen H."/>
            <person name="Chen S."/>
            <person name="Zhou L."/>
            <person name="Zhou L."/>
            <person name="Ni X."/>
            <person name="Tian J."/>
            <person name="Zhou Y."/>
            <person name="Sheng Y."/>
            <person name="Liu T."/>
            <person name="Pan Y."/>
            <person name="Xia L."/>
            <person name="Li J."/>
            <person name="Zhao F."/>
            <person name="Cao W."/>
        </authorList>
    </citation>
    <scope>NUCLEOTIDE SEQUENCE</scope>
    <source>
        <strain evidence="12">Rsan-2018</strain>
        <tissue evidence="12">Larvae</tissue>
    </source>
</reference>
<evidence type="ECO:0000256" key="7">
    <source>
        <dbReference type="ARBA" id="ARBA00023049"/>
    </source>
</evidence>
<dbReference type="Pfam" id="PF01431">
    <property type="entry name" value="Peptidase_M13"/>
    <property type="match status" value="1"/>
</dbReference>
<dbReference type="Gene3D" id="3.40.390.10">
    <property type="entry name" value="Collagenase (Catalytic Domain)"/>
    <property type="match status" value="1"/>
</dbReference>
<evidence type="ECO:0000313" key="12">
    <source>
        <dbReference type="EMBL" id="KAH7972137.1"/>
    </source>
</evidence>
<dbReference type="OrthoDB" id="10371816at2759"/>
<dbReference type="InterPro" id="IPR024079">
    <property type="entry name" value="MetalloPept_cat_dom_sf"/>
</dbReference>
<keyword evidence="4" id="KW-0479">Metal-binding</keyword>
<dbReference type="InterPro" id="IPR000718">
    <property type="entry name" value="Peptidase_M13"/>
</dbReference>
<evidence type="ECO:0000256" key="6">
    <source>
        <dbReference type="ARBA" id="ARBA00022833"/>
    </source>
</evidence>
<feature type="transmembrane region" description="Helical" evidence="9">
    <location>
        <begin position="210"/>
        <end position="228"/>
    </location>
</feature>
<evidence type="ECO:0000256" key="5">
    <source>
        <dbReference type="ARBA" id="ARBA00022801"/>
    </source>
</evidence>
<dbReference type="EMBL" id="JABSTV010001247">
    <property type="protein sequence ID" value="KAH7972137.1"/>
    <property type="molecule type" value="Genomic_DNA"/>
</dbReference>
<dbReference type="Pfam" id="PF05649">
    <property type="entry name" value="Peptidase_M13_N"/>
    <property type="match status" value="1"/>
</dbReference>
<dbReference type="VEuPathDB" id="VectorBase:RSAN_051318"/>
<keyword evidence="3" id="KW-0645">Protease</keyword>
<dbReference type="InterPro" id="IPR018497">
    <property type="entry name" value="Peptidase_M13_C"/>
</dbReference>
<evidence type="ECO:0000256" key="2">
    <source>
        <dbReference type="ARBA" id="ARBA00007357"/>
    </source>
</evidence>
<keyword evidence="13" id="KW-1185">Reference proteome</keyword>
<dbReference type="InterPro" id="IPR042089">
    <property type="entry name" value="Peptidase_M13_dom_2"/>
</dbReference>
<dbReference type="GO" id="GO:0004222">
    <property type="term" value="F:metalloendopeptidase activity"/>
    <property type="evidence" value="ECO:0007669"/>
    <property type="project" value="InterPro"/>
</dbReference>
<dbReference type="GO" id="GO:0016485">
    <property type="term" value="P:protein processing"/>
    <property type="evidence" value="ECO:0007669"/>
    <property type="project" value="TreeGrafter"/>
</dbReference>
<feature type="region of interest" description="Disordered" evidence="8">
    <location>
        <begin position="1"/>
        <end position="191"/>
    </location>
</feature>
<keyword evidence="9" id="KW-1133">Transmembrane helix</keyword>
<dbReference type="Gene3D" id="1.10.1380.10">
    <property type="entry name" value="Neutral endopeptidase , domain2"/>
    <property type="match status" value="1"/>
</dbReference>
<evidence type="ECO:0000256" key="3">
    <source>
        <dbReference type="ARBA" id="ARBA00022670"/>
    </source>
</evidence>
<feature type="domain" description="Peptidase M13 C-terminal" evidence="10">
    <location>
        <begin position="783"/>
        <end position="869"/>
    </location>
</feature>
<reference evidence="12" key="1">
    <citation type="journal article" date="2020" name="Cell">
        <title>Large-Scale Comparative Analyses of Tick Genomes Elucidate Their Genetic Diversity and Vector Capacities.</title>
        <authorList>
            <consortium name="Tick Genome and Microbiome Consortium (TIGMIC)"/>
            <person name="Jia N."/>
            <person name="Wang J."/>
            <person name="Shi W."/>
            <person name="Du L."/>
            <person name="Sun Y."/>
            <person name="Zhan W."/>
            <person name="Jiang J.F."/>
            <person name="Wang Q."/>
            <person name="Zhang B."/>
            <person name="Ji P."/>
            <person name="Bell-Sakyi L."/>
            <person name="Cui X.M."/>
            <person name="Yuan T.T."/>
            <person name="Jiang B.G."/>
            <person name="Yang W.F."/>
            <person name="Lam T.T."/>
            <person name="Chang Q.C."/>
            <person name="Ding S.J."/>
            <person name="Wang X.J."/>
            <person name="Zhu J.G."/>
            <person name="Ruan X.D."/>
            <person name="Zhao L."/>
            <person name="Wei J.T."/>
            <person name="Ye R.Z."/>
            <person name="Que T.C."/>
            <person name="Du C.H."/>
            <person name="Zhou Y.H."/>
            <person name="Cheng J.X."/>
            <person name="Dai P.F."/>
            <person name="Guo W.B."/>
            <person name="Han X.H."/>
            <person name="Huang E.J."/>
            <person name="Li L.F."/>
            <person name="Wei W."/>
            <person name="Gao Y.C."/>
            <person name="Liu J.Z."/>
            <person name="Shao H.Z."/>
            <person name="Wang X."/>
            <person name="Wang C.C."/>
            <person name="Yang T.C."/>
            <person name="Huo Q.B."/>
            <person name="Li W."/>
            <person name="Chen H.Y."/>
            <person name="Chen S.E."/>
            <person name="Zhou L.G."/>
            <person name="Ni X.B."/>
            <person name="Tian J.H."/>
            <person name="Sheng Y."/>
            <person name="Liu T."/>
            <person name="Pan Y.S."/>
            <person name="Xia L.Y."/>
            <person name="Li J."/>
            <person name="Zhao F."/>
            <person name="Cao W.C."/>
        </authorList>
    </citation>
    <scope>NUCLEOTIDE SEQUENCE</scope>
    <source>
        <strain evidence="12">Rsan-2018</strain>
    </source>
</reference>
<comment type="caution">
    <text evidence="12">The sequence shown here is derived from an EMBL/GenBank/DDBJ whole genome shotgun (WGS) entry which is preliminary data.</text>
</comment>
<evidence type="ECO:0000256" key="1">
    <source>
        <dbReference type="ARBA" id="ARBA00001947"/>
    </source>
</evidence>
<keyword evidence="9" id="KW-0472">Membrane</keyword>
<keyword evidence="7" id="KW-0482">Metalloprotease</keyword>
<keyword evidence="5" id="KW-0378">Hydrolase</keyword>
<evidence type="ECO:0000256" key="4">
    <source>
        <dbReference type="ARBA" id="ARBA00022723"/>
    </source>
</evidence>
<feature type="compositionally biased region" description="Polar residues" evidence="8">
    <location>
        <begin position="108"/>
        <end position="120"/>
    </location>
</feature>
<dbReference type="GO" id="GO:0046872">
    <property type="term" value="F:metal ion binding"/>
    <property type="evidence" value="ECO:0007669"/>
    <property type="project" value="UniProtKB-KW"/>
</dbReference>
<dbReference type="InterPro" id="IPR008753">
    <property type="entry name" value="Peptidase_M13_N"/>
</dbReference>
<organism evidence="12 13">
    <name type="scientific">Rhipicephalus sanguineus</name>
    <name type="common">Brown dog tick</name>
    <name type="synonym">Ixodes sanguineus</name>
    <dbReference type="NCBI Taxonomy" id="34632"/>
    <lineage>
        <taxon>Eukaryota</taxon>
        <taxon>Metazoa</taxon>
        <taxon>Ecdysozoa</taxon>
        <taxon>Arthropoda</taxon>
        <taxon>Chelicerata</taxon>
        <taxon>Arachnida</taxon>
        <taxon>Acari</taxon>
        <taxon>Parasitiformes</taxon>
        <taxon>Ixodida</taxon>
        <taxon>Ixodoidea</taxon>
        <taxon>Ixodidae</taxon>
        <taxon>Rhipicephalinae</taxon>
        <taxon>Rhipicephalus</taxon>
        <taxon>Rhipicephalus</taxon>
    </lineage>
</organism>
<keyword evidence="6" id="KW-0862">Zinc</keyword>
<comment type="similarity">
    <text evidence="2">Belongs to the peptidase M13 family.</text>
</comment>
<feature type="compositionally biased region" description="Basic and acidic residues" evidence="8">
    <location>
        <begin position="143"/>
        <end position="157"/>
    </location>
</feature>
<gene>
    <name evidence="12" type="ORF">HPB52_007825</name>
</gene>
<proteinExistence type="inferred from homology"/>